<name>A0A161LWK3_9BACT</name>
<evidence type="ECO:0000313" key="3">
    <source>
        <dbReference type="Proteomes" id="UP000076586"/>
    </source>
</evidence>
<organism evidence="2 3">
    <name type="scientific">Paludibacter jiangxiensis</name>
    <dbReference type="NCBI Taxonomy" id="681398"/>
    <lineage>
        <taxon>Bacteria</taxon>
        <taxon>Pseudomonadati</taxon>
        <taxon>Bacteroidota</taxon>
        <taxon>Bacteroidia</taxon>
        <taxon>Bacteroidales</taxon>
        <taxon>Paludibacteraceae</taxon>
        <taxon>Paludibacter</taxon>
    </lineage>
</organism>
<comment type="caution">
    <text evidence="2">The sequence shown here is derived from an EMBL/GenBank/DDBJ whole genome shotgun (WGS) entry which is preliminary data.</text>
</comment>
<keyword evidence="3" id="KW-1185">Reference proteome</keyword>
<dbReference type="Gene3D" id="2.60.120.10">
    <property type="entry name" value="Jelly Rolls"/>
    <property type="match status" value="1"/>
</dbReference>
<dbReference type="Pfam" id="PF07883">
    <property type="entry name" value="Cupin_2"/>
    <property type="match status" value="1"/>
</dbReference>
<dbReference type="SUPFAM" id="SSF51182">
    <property type="entry name" value="RmlC-like cupins"/>
    <property type="match status" value="1"/>
</dbReference>
<dbReference type="PANTHER" id="PTHR43698">
    <property type="entry name" value="RIBD C-TERMINAL DOMAIN CONTAINING PROTEIN"/>
    <property type="match status" value="1"/>
</dbReference>
<feature type="domain" description="Cupin type-2" evidence="1">
    <location>
        <begin position="40"/>
        <end position="100"/>
    </location>
</feature>
<evidence type="ECO:0000313" key="2">
    <source>
        <dbReference type="EMBL" id="GAT63562.1"/>
    </source>
</evidence>
<dbReference type="STRING" id="681398.PJIAN_4101"/>
<reference evidence="3" key="2">
    <citation type="journal article" date="2017" name="Genome Announc.">
        <title>Draft genome sequence of Paludibacter jiangxiensis NM7(T), a propionate-producing fermentative bacterium.</title>
        <authorList>
            <person name="Qiu Y.-L."/>
            <person name="Tourlousse D.M."/>
            <person name="Matsuura N."/>
            <person name="Ohashi A."/>
            <person name="Sekiguchi Y."/>
        </authorList>
    </citation>
    <scope>NUCLEOTIDE SEQUENCE [LARGE SCALE GENOMIC DNA]</scope>
    <source>
        <strain evidence="3">NM7</strain>
    </source>
</reference>
<sequence>MNKNEIFPKGQKAPAYFTGDAWVEMLITDVATYDLLSYNVTFAPGSRNYWHEHSEGQLLLCTSGEGYYQEKGKPAQLLKAGDVVEIKRNVLHWHGATATSEFVHVGITPKASNNQVTWHEPVSDEEYRNAIKQEKNEESIGIIGKSA</sequence>
<evidence type="ECO:0000259" key="1">
    <source>
        <dbReference type="Pfam" id="PF07883"/>
    </source>
</evidence>
<dbReference type="OrthoDB" id="9802489at2"/>
<accession>A0A161LWK3</accession>
<dbReference type="AlphaFoldDB" id="A0A161LWK3"/>
<dbReference type="InterPro" id="IPR014710">
    <property type="entry name" value="RmlC-like_jellyroll"/>
</dbReference>
<dbReference type="Proteomes" id="UP000076586">
    <property type="component" value="Unassembled WGS sequence"/>
</dbReference>
<dbReference type="InterPro" id="IPR047263">
    <property type="entry name" value="HNL-like_cupin"/>
</dbReference>
<dbReference type="RefSeq" id="WP_068704904.1">
    <property type="nucleotide sequence ID" value="NZ_BDCR01000004.1"/>
</dbReference>
<protein>
    <submittedName>
        <fullName evidence="2">Cupin domain-containing protein</fullName>
    </submittedName>
</protein>
<gene>
    <name evidence="2" type="ORF">PJIAN_4101</name>
</gene>
<dbReference type="InterPro" id="IPR013096">
    <property type="entry name" value="Cupin_2"/>
</dbReference>
<dbReference type="InterPro" id="IPR011051">
    <property type="entry name" value="RmlC_Cupin_sf"/>
</dbReference>
<dbReference type="CDD" id="cd02233">
    <property type="entry name" value="cupin_HNL-like"/>
    <property type="match status" value="1"/>
</dbReference>
<proteinExistence type="predicted"/>
<dbReference type="EMBL" id="BDCR01000004">
    <property type="protein sequence ID" value="GAT63562.1"/>
    <property type="molecule type" value="Genomic_DNA"/>
</dbReference>
<reference evidence="3" key="1">
    <citation type="submission" date="2016-04" db="EMBL/GenBank/DDBJ databases">
        <title>Draft genome sequence of Paludibacter jiangxiensis strain NM7.</title>
        <authorList>
            <person name="Qiu Y."/>
            <person name="Matsuura N."/>
            <person name="Ohashi A."/>
            <person name="Tourlousse M.D."/>
            <person name="Sekiguchi Y."/>
        </authorList>
    </citation>
    <scope>NUCLEOTIDE SEQUENCE [LARGE SCALE GENOMIC DNA]</scope>
    <source>
        <strain evidence="3">NM7</strain>
    </source>
</reference>
<dbReference type="PANTHER" id="PTHR43698:SF1">
    <property type="entry name" value="BLL4564 PROTEIN"/>
    <property type="match status" value="1"/>
</dbReference>